<dbReference type="GO" id="GO:0043041">
    <property type="term" value="P:amino acid activation for nonribosomal peptide biosynthetic process"/>
    <property type="evidence" value="ECO:0007669"/>
    <property type="project" value="TreeGrafter"/>
</dbReference>
<dbReference type="SMART" id="SM00824">
    <property type="entry name" value="PKS_TE"/>
    <property type="match status" value="1"/>
</dbReference>
<feature type="domain" description="Carrier" evidence="6">
    <location>
        <begin position="972"/>
        <end position="1047"/>
    </location>
</feature>
<dbReference type="InterPro" id="IPR029058">
    <property type="entry name" value="AB_hydrolase_fold"/>
</dbReference>
<sequence>MSEFKKEHVQDIYYLSPMQEGMLFHTLLHPGQSFYIEQISMQVKGSFRKDLLEKSMNVIVERYDIFRTVFVHEKMKRPVQVVLKERHFHVVEVDLSGLSEEEQKERIEDYKQEDKRKGFNLSKDIPMRTAIFKKGAGVYEWVWSYHHILLDGWCFGIVVQELFKVYNALRKNKPYSLKPVKPYKEYINWLEHQDKQKSLSYWEEYLAGFEGQTTFAEQRKKTNQTGYQPEELLFTLPKAETEAFAKLAKAHNTTLSTALQAVWSVLLSRYQRSRDLIFGTVVSGRPAEIKGVEHMVGLFINVVPKRVTFGDKTTFPELIARLQKQTLESEPHQYVPLYDIQSKTASPDLIDHIIVFENYPLQKANKQQEEDDLGFTMGRVSVFEKSNYDLNLLASPGEEMMLKFAYNGNVFDTSFVERLKDQLIEAISRIAGNPNQQLDDITIVPENERNNLLYEFNVPAEKAKTALAIPQWFERFVEYMPGEPAVSAAGRTLTYRELNERANRLARYLRKKGVGRKKAAALFFRRSPDMVIAILAVLKAGGAYVPIDPEYPEDRIQYMLEDSGALCLLTQEELAGRTASLSFKNETVVINDPAVSGESGENLETAIDPDDLAYIMYTSGTTGTPKGNMTTHANITRVVKDTNYIDITRQDTLLSLSNYAFDGFTFDLYGALLNGGKLVVAGQDTILDISRLTETIEKEKITVMFVTTALFNLLVDSGTGWMKGLRKVLFGGERSSVSHVKKALAEMGPGRIIHVYGPTETTVFATFYSVDSVRSEAVSIPIGKPLNQTAAFILTEKNELQPIGAVGELCLSGAGVSLGYLNRPDLTAEKFVPHPFIPGENMYRTGDLARWLPDGNIEFAGRIDDQVKIRGHRIELGEIEEQLTRCPGVKEAVVLAARSGSGDLTLTAYVVPASGGVTEETLRGRLAQKLPAYMVPPVYFILEELPLTPNGKVNRRLLPEAGEASVRAERREPRNETEAKLERIWSEVLGRPHIGIDENFFEIGGHSLKAMAVISRILKELGAEVPVNIMFESPTIAAMAAYIDGGGKTDEAERTVFNPEAGRNVFAFPPVLGYGIMYGRLAEQLPEYKICAFDFIEAGDRVDRFANTIAKLQPEGPLTLLGYSAGCGLAFEVAQQLEKSGREVDKLIMIDSYMKNNVSDLEGRAVEDDVAALLEVNKDNEYMQIEAVAEGIARKLEAYYSYFVGLIHQGQVDSDIHFIQSESQKPLPAWLSSWKEGTKASYREYQGYGTHDEMLADCFVKQNAEIVRRALNERAVVNGGV</sequence>
<keyword evidence="4" id="KW-0597">Phosphoprotein</keyword>
<dbReference type="OrthoDB" id="9765680at2"/>
<dbReference type="PROSITE" id="PS00012">
    <property type="entry name" value="PHOSPHOPANTETHEINE"/>
    <property type="match status" value="1"/>
</dbReference>
<dbReference type="Proteomes" id="UP001341297">
    <property type="component" value="Unassembled WGS sequence"/>
</dbReference>
<dbReference type="RefSeq" id="WP_057957397.1">
    <property type="nucleotide sequence ID" value="NZ_CP023481.1"/>
</dbReference>
<comment type="similarity">
    <text evidence="2">Belongs to the ATP-dependent AMP-binding enzyme family.</text>
</comment>
<keyword evidence="10" id="KW-1185">Reference proteome</keyword>
<dbReference type="EMBL" id="JARRTL010000007">
    <property type="protein sequence ID" value="MEC0484358.1"/>
    <property type="molecule type" value="Genomic_DNA"/>
</dbReference>
<dbReference type="Gene3D" id="1.10.287.490">
    <property type="entry name" value="Helix hairpin bin"/>
    <property type="match status" value="1"/>
</dbReference>
<dbReference type="EMBL" id="LECW02000001">
    <property type="protein sequence ID" value="KRT95743.1"/>
    <property type="molecule type" value="Genomic_DNA"/>
</dbReference>
<dbReference type="FunFam" id="2.30.38.10:FF:000001">
    <property type="entry name" value="Non-ribosomal peptide synthetase PvdI"/>
    <property type="match status" value="1"/>
</dbReference>
<reference evidence="7" key="2">
    <citation type="submission" date="2015-10" db="EMBL/GenBank/DDBJ databases">
        <authorList>
            <person name="Gilbert D.G."/>
        </authorList>
    </citation>
    <scope>NUCLEOTIDE SEQUENCE</scope>
    <source>
        <strain evidence="7">GO-13</strain>
    </source>
</reference>
<dbReference type="Pfam" id="PF13193">
    <property type="entry name" value="AMP-binding_C"/>
    <property type="match status" value="1"/>
</dbReference>
<dbReference type="InterPro" id="IPR023213">
    <property type="entry name" value="CAT-like_dom_sf"/>
</dbReference>
<dbReference type="Pfam" id="PF00501">
    <property type="entry name" value="AMP-binding"/>
    <property type="match status" value="1"/>
</dbReference>
<dbReference type="InterPro" id="IPR001242">
    <property type="entry name" value="Condensation_dom"/>
</dbReference>
<dbReference type="Gene3D" id="3.30.559.10">
    <property type="entry name" value="Chloramphenicol acetyltransferase-like domain"/>
    <property type="match status" value="1"/>
</dbReference>
<dbReference type="InterPro" id="IPR020802">
    <property type="entry name" value="TesA-like"/>
</dbReference>
<dbReference type="FunFam" id="3.40.50.980:FF:000002">
    <property type="entry name" value="Enterobactin synthetase component F"/>
    <property type="match status" value="1"/>
</dbReference>
<dbReference type="Gene3D" id="1.10.1200.10">
    <property type="entry name" value="ACP-like"/>
    <property type="match status" value="1"/>
</dbReference>
<reference evidence="7 9" key="1">
    <citation type="journal article" date="2015" name="Int. J. Syst. Evol. Microbiol.">
        <title>Bacillus glycinifermentans sp. nov., isolated from fermented soybean paste.</title>
        <authorList>
            <person name="Kim S.J."/>
            <person name="Dunlap C.A."/>
            <person name="Kwon S.W."/>
            <person name="Rooney A.P."/>
        </authorList>
    </citation>
    <scope>NUCLEOTIDE SEQUENCE [LARGE SCALE GENOMIC DNA]</scope>
    <source>
        <strain evidence="7 9">GO-13</strain>
    </source>
</reference>
<dbReference type="FunFam" id="1.10.1200.10:FF:000005">
    <property type="entry name" value="Nonribosomal peptide synthetase 1"/>
    <property type="match status" value="1"/>
</dbReference>
<dbReference type="Proteomes" id="UP000036168">
    <property type="component" value="Unassembled WGS sequence"/>
</dbReference>
<dbReference type="InterPro" id="IPR009081">
    <property type="entry name" value="PP-bd_ACP"/>
</dbReference>
<dbReference type="Gene3D" id="3.30.300.30">
    <property type="match status" value="1"/>
</dbReference>
<dbReference type="Pfam" id="PF00550">
    <property type="entry name" value="PP-binding"/>
    <property type="match status" value="1"/>
</dbReference>
<dbReference type="FunFam" id="3.40.50.12780:FF:000012">
    <property type="entry name" value="Non-ribosomal peptide synthetase"/>
    <property type="match status" value="1"/>
</dbReference>
<dbReference type="SUPFAM" id="SSF47336">
    <property type="entry name" value="ACP-like"/>
    <property type="match status" value="1"/>
</dbReference>
<dbReference type="GO" id="GO:0003824">
    <property type="term" value="F:catalytic activity"/>
    <property type="evidence" value="ECO:0007669"/>
    <property type="project" value="InterPro"/>
</dbReference>
<dbReference type="Pfam" id="PF00975">
    <property type="entry name" value="Thioesterase"/>
    <property type="match status" value="1"/>
</dbReference>
<dbReference type="SUPFAM" id="SSF56801">
    <property type="entry name" value="Acetyl-CoA synthetase-like"/>
    <property type="match status" value="1"/>
</dbReference>
<dbReference type="CDD" id="cd12117">
    <property type="entry name" value="A_NRPS_Srf_like"/>
    <property type="match status" value="1"/>
</dbReference>
<dbReference type="InterPro" id="IPR010071">
    <property type="entry name" value="AA_adenyl_dom"/>
</dbReference>
<dbReference type="PANTHER" id="PTHR45527">
    <property type="entry name" value="NONRIBOSOMAL PEPTIDE SYNTHETASE"/>
    <property type="match status" value="1"/>
</dbReference>
<dbReference type="Gene3D" id="2.30.38.10">
    <property type="entry name" value="Luciferase, Domain 3"/>
    <property type="match status" value="1"/>
</dbReference>
<keyword evidence="5" id="KW-0045">Antibiotic biosynthesis</keyword>
<dbReference type="GO" id="GO:0031177">
    <property type="term" value="F:phosphopantetheine binding"/>
    <property type="evidence" value="ECO:0007669"/>
    <property type="project" value="InterPro"/>
</dbReference>
<protein>
    <submittedName>
        <fullName evidence="7">Non-ribosomal peptide synthetase</fullName>
    </submittedName>
</protein>
<dbReference type="SMART" id="SM00823">
    <property type="entry name" value="PKS_PP"/>
    <property type="match status" value="1"/>
</dbReference>
<accession>A0A0T6BVT6</accession>
<dbReference type="FunFam" id="3.30.300.30:FF:000010">
    <property type="entry name" value="Enterobactin synthetase component F"/>
    <property type="match status" value="1"/>
</dbReference>
<gene>
    <name evidence="7" type="ORF">AB447_201165</name>
    <name evidence="8" type="ORF">P8828_05780</name>
</gene>
<dbReference type="SUPFAM" id="SSF53474">
    <property type="entry name" value="alpha/beta-Hydrolases"/>
    <property type="match status" value="1"/>
</dbReference>
<evidence type="ECO:0000313" key="10">
    <source>
        <dbReference type="Proteomes" id="UP001341297"/>
    </source>
</evidence>
<proteinExistence type="inferred from homology"/>
<dbReference type="Gene3D" id="3.30.559.30">
    <property type="entry name" value="Nonribosomal peptide synthetase, condensation domain"/>
    <property type="match status" value="1"/>
</dbReference>
<evidence type="ECO:0000256" key="5">
    <source>
        <dbReference type="ARBA" id="ARBA00023194"/>
    </source>
</evidence>
<dbReference type="STRING" id="1664069.BGLY_0415"/>
<evidence type="ECO:0000256" key="1">
    <source>
        <dbReference type="ARBA" id="ARBA00001957"/>
    </source>
</evidence>
<keyword evidence="3" id="KW-0596">Phosphopantetheine</keyword>
<evidence type="ECO:0000313" key="8">
    <source>
        <dbReference type="EMBL" id="MEC0484358.1"/>
    </source>
</evidence>
<dbReference type="InterPro" id="IPR001031">
    <property type="entry name" value="Thioesterase"/>
</dbReference>
<dbReference type="GO" id="GO:0005829">
    <property type="term" value="C:cytosol"/>
    <property type="evidence" value="ECO:0007669"/>
    <property type="project" value="TreeGrafter"/>
</dbReference>
<dbReference type="Gene3D" id="3.40.50.1820">
    <property type="entry name" value="alpha/beta hydrolase"/>
    <property type="match status" value="1"/>
</dbReference>
<name>A0A0T6BVT6_9BACI</name>
<comment type="cofactor">
    <cofactor evidence="1">
        <name>pantetheine 4'-phosphate</name>
        <dbReference type="ChEBI" id="CHEBI:47942"/>
    </cofactor>
</comment>
<dbReference type="InterPro" id="IPR020845">
    <property type="entry name" value="AMP-binding_CS"/>
</dbReference>
<dbReference type="InterPro" id="IPR036736">
    <property type="entry name" value="ACP-like_sf"/>
</dbReference>
<evidence type="ECO:0000256" key="3">
    <source>
        <dbReference type="ARBA" id="ARBA00022450"/>
    </source>
</evidence>
<organism evidence="7 9">
    <name type="scientific">Bacillus glycinifermentans</name>
    <dbReference type="NCBI Taxonomy" id="1664069"/>
    <lineage>
        <taxon>Bacteria</taxon>
        <taxon>Bacillati</taxon>
        <taxon>Bacillota</taxon>
        <taxon>Bacilli</taxon>
        <taxon>Bacillales</taxon>
        <taxon>Bacillaceae</taxon>
        <taxon>Bacillus</taxon>
    </lineage>
</organism>
<dbReference type="NCBIfam" id="TIGR01733">
    <property type="entry name" value="AA-adenyl-dom"/>
    <property type="match status" value="1"/>
</dbReference>
<dbReference type="GO" id="GO:0017000">
    <property type="term" value="P:antibiotic biosynthetic process"/>
    <property type="evidence" value="ECO:0007669"/>
    <property type="project" value="UniProtKB-KW"/>
</dbReference>
<dbReference type="FunFam" id="3.40.50.980:FF:000001">
    <property type="entry name" value="Non-ribosomal peptide synthetase"/>
    <property type="match status" value="1"/>
</dbReference>
<dbReference type="PROSITE" id="PS50075">
    <property type="entry name" value="CARRIER"/>
    <property type="match status" value="1"/>
</dbReference>
<dbReference type="InterPro" id="IPR020806">
    <property type="entry name" value="PKS_PP-bd"/>
</dbReference>
<dbReference type="GO" id="GO:0044550">
    <property type="term" value="P:secondary metabolite biosynthetic process"/>
    <property type="evidence" value="ECO:0007669"/>
    <property type="project" value="UniProtKB-ARBA"/>
</dbReference>
<evidence type="ECO:0000313" key="7">
    <source>
        <dbReference type="EMBL" id="KRT95743.1"/>
    </source>
</evidence>
<dbReference type="GO" id="GO:0008610">
    <property type="term" value="P:lipid biosynthetic process"/>
    <property type="evidence" value="ECO:0007669"/>
    <property type="project" value="UniProtKB-ARBA"/>
</dbReference>
<dbReference type="SUPFAM" id="SSF52777">
    <property type="entry name" value="CoA-dependent acyltransferases"/>
    <property type="match status" value="2"/>
</dbReference>
<reference evidence="8 10" key="3">
    <citation type="submission" date="2023-03" db="EMBL/GenBank/DDBJ databases">
        <title>Agriculturally important microbes genome sequencing.</title>
        <authorList>
            <person name="Dunlap C."/>
        </authorList>
    </citation>
    <scope>NUCLEOTIDE SEQUENCE [LARGE SCALE GENOMIC DNA]</scope>
    <source>
        <strain evidence="8 10">CBP-3203</strain>
    </source>
</reference>
<dbReference type="InterPro" id="IPR000873">
    <property type="entry name" value="AMP-dep_synth/lig_dom"/>
</dbReference>
<evidence type="ECO:0000256" key="2">
    <source>
        <dbReference type="ARBA" id="ARBA00006432"/>
    </source>
</evidence>
<evidence type="ECO:0000256" key="4">
    <source>
        <dbReference type="ARBA" id="ARBA00022553"/>
    </source>
</evidence>
<comment type="caution">
    <text evidence="7">The sequence shown here is derived from an EMBL/GenBank/DDBJ whole genome shotgun (WGS) entry which is preliminary data.</text>
</comment>
<dbReference type="CDD" id="cd19543">
    <property type="entry name" value="DCL_NRPS"/>
    <property type="match status" value="1"/>
</dbReference>
<dbReference type="Pfam" id="PF00668">
    <property type="entry name" value="Condensation"/>
    <property type="match status" value="1"/>
</dbReference>
<dbReference type="PANTHER" id="PTHR45527:SF1">
    <property type="entry name" value="FATTY ACID SYNTHASE"/>
    <property type="match status" value="1"/>
</dbReference>
<evidence type="ECO:0000259" key="6">
    <source>
        <dbReference type="PROSITE" id="PS50075"/>
    </source>
</evidence>
<evidence type="ECO:0000313" key="9">
    <source>
        <dbReference type="Proteomes" id="UP000036168"/>
    </source>
</evidence>
<dbReference type="Gene3D" id="3.40.50.980">
    <property type="match status" value="2"/>
</dbReference>
<dbReference type="FunFam" id="3.30.559.10:FF:000012">
    <property type="entry name" value="Non-ribosomal peptide synthetase"/>
    <property type="match status" value="1"/>
</dbReference>
<dbReference type="PROSITE" id="PS00455">
    <property type="entry name" value="AMP_BINDING"/>
    <property type="match status" value="1"/>
</dbReference>
<dbReference type="InterPro" id="IPR045851">
    <property type="entry name" value="AMP-bd_C_sf"/>
</dbReference>
<dbReference type="InterPro" id="IPR025110">
    <property type="entry name" value="AMP-bd_C"/>
</dbReference>
<dbReference type="InterPro" id="IPR006162">
    <property type="entry name" value="Ppantetheine_attach_site"/>
</dbReference>